<feature type="transmembrane region" description="Helical" evidence="1">
    <location>
        <begin position="296"/>
        <end position="313"/>
    </location>
</feature>
<feature type="domain" description="Ubiquitin-like" evidence="2">
    <location>
        <begin position="62"/>
        <end position="124"/>
    </location>
</feature>
<dbReference type="OrthoDB" id="371010at2759"/>
<keyword evidence="1" id="KW-0472">Membrane</keyword>
<dbReference type="RefSeq" id="XP_028531934.1">
    <property type="nucleotide sequence ID" value="XM_028675336.1"/>
</dbReference>
<keyword evidence="1" id="KW-0812">Transmembrane</keyword>
<dbReference type="Gene3D" id="3.10.20.90">
    <property type="entry name" value="Phosphatidylinositol 3-kinase Catalytic Subunit, Chain A, domain 1"/>
    <property type="match status" value="1"/>
</dbReference>
<gene>
    <name evidence="3" type="primary">Ub</name>
    <name evidence="3" type="ORF">PRELSG_0508300</name>
</gene>
<dbReference type="CDD" id="cd17039">
    <property type="entry name" value="Ubl_ubiquitin_like"/>
    <property type="match status" value="1"/>
</dbReference>
<dbReference type="PROSITE" id="PS50053">
    <property type="entry name" value="UBIQUITIN_2"/>
    <property type="match status" value="1"/>
</dbReference>
<organism evidence="3 4">
    <name type="scientific">Plasmodium relictum</name>
    <dbReference type="NCBI Taxonomy" id="85471"/>
    <lineage>
        <taxon>Eukaryota</taxon>
        <taxon>Sar</taxon>
        <taxon>Alveolata</taxon>
        <taxon>Apicomplexa</taxon>
        <taxon>Aconoidasida</taxon>
        <taxon>Haemosporida</taxon>
        <taxon>Plasmodiidae</taxon>
        <taxon>Plasmodium</taxon>
        <taxon>Plasmodium (Haemamoeba)</taxon>
    </lineage>
</organism>
<dbReference type="InterPro" id="IPR000626">
    <property type="entry name" value="Ubiquitin-like_dom"/>
</dbReference>
<proteinExistence type="predicted"/>
<keyword evidence="4" id="KW-1185">Reference proteome</keyword>
<name>A0A1J1H2J6_PLARL</name>
<reference evidence="3 4" key="1">
    <citation type="submission" date="2015-04" db="EMBL/GenBank/DDBJ databases">
        <authorList>
            <consortium name="Pathogen Informatics"/>
        </authorList>
    </citation>
    <scope>NUCLEOTIDE SEQUENCE [LARGE SCALE GENOMIC DNA]</scope>
    <source>
        <strain evidence="3 4">SGS1</strain>
    </source>
</reference>
<evidence type="ECO:0000313" key="3">
    <source>
        <dbReference type="EMBL" id="CRG98925.1"/>
    </source>
</evidence>
<dbReference type="GeneID" id="39735026"/>
<dbReference type="SUPFAM" id="SSF54236">
    <property type="entry name" value="Ubiquitin-like"/>
    <property type="match status" value="1"/>
</dbReference>
<accession>A0A1J1H2J6</accession>
<protein>
    <submittedName>
        <fullName evidence="3">Ubiquitin, putative</fullName>
    </submittedName>
</protein>
<dbReference type="EMBL" id="LN835300">
    <property type="protein sequence ID" value="CRG98925.1"/>
    <property type="molecule type" value="Genomic_DNA"/>
</dbReference>
<evidence type="ECO:0000256" key="1">
    <source>
        <dbReference type="SAM" id="Phobius"/>
    </source>
</evidence>
<dbReference type="VEuPathDB" id="PlasmoDB:PRELSG_0508300"/>
<dbReference type="AlphaFoldDB" id="A0A1J1H2J6"/>
<dbReference type="Pfam" id="PF00240">
    <property type="entry name" value="ubiquitin"/>
    <property type="match status" value="1"/>
</dbReference>
<sequence length="347" mass="42134">MIFNLNFCIIFLFYFFVTYICRSIKLHDKSKLIKNNFMNISNTPVKTIRNKNNLKKYDVKKYNIMITYYDKSDIFHKSFFLSIDEKANIKDLKKKIENLHGIPTMFQEILYENKSLNDDLIIKNIIEDKKIKLLNFRLIPILPHIFNEEKNDEYEKENKKIRNLKDKLKYFGYITLLNEYKKLLKKLEEKKYIIKDVDIIESFKSFDKEFENTLKNNNISLEKIKKEIDDLRYIDKKKLLLRLEVDYPLMSSLLLDRIKQLIQFYYLGDVKSVIKFSIFFYILYKYANYPKNIKIFFLYLSIFILIAPCKYFYKIFHFLFFFVPQDILFSGFTNILSASYQQILMCQ</sequence>
<feature type="transmembrane region" description="Helical" evidence="1">
    <location>
        <begin position="264"/>
        <end position="284"/>
    </location>
</feature>
<keyword evidence="1" id="KW-1133">Transmembrane helix</keyword>
<dbReference type="InterPro" id="IPR029071">
    <property type="entry name" value="Ubiquitin-like_domsf"/>
</dbReference>
<evidence type="ECO:0000259" key="2">
    <source>
        <dbReference type="PROSITE" id="PS50053"/>
    </source>
</evidence>
<evidence type="ECO:0000313" key="4">
    <source>
        <dbReference type="Proteomes" id="UP000220158"/>
    </source>
</evidence>
<dbReference type="KEGG" id="prel:PRELSG_0508300"/>
<dbReference type="OMA" id="LAPCKPI"/>
<dbReference type="Proteomes" id="UP000220158">
    <property type="component" value="Chromosome 5"/>
</dbReference>